<comment type="caution">
    <text evidence="1">The sequence shown here is derived from an EMBL/GenBank/DDBJ whole genome shotgun (WGS) entry which is preliminary data.</text>
</comment>
<dbReference type="PATRIC" id="fig|1095743.3.peg.137"/>
<protein>
    <submittedName>
        <fullName evidence="1">Uncharacterized protein</fullName>
    </submittedName>
</protein>
<name>I2NPT5_9PAST</name>
<dbReference type="EMBL" id="AJMU01000007">
    <property type="protein sequence ID" value="EIG27846.1"/>
    <property type="molecule type" value="Genomic_DNA"/>
</dbReference>
<sequence length="99" mass="11209">MNSLEKPEPIKTEDTEKEINAKLNQMTRNNLLAHARLIAFSLSHSQTDKTIEELQKEVLTTLTNSDFYLVLEAVQNVCNFPKSEGREETESTDGEVKNA</sequence>
<accession>I2NPT5</accession>
<gene>
    <name evidence="1" type="ORF">HMPREF1054_1763</name>
</gene>
<evidence type="ECO:0000313" key="1">
    <source>
        <dbReference type="EMBL" id="EIG27846.1"/>
    </source>
</evidence>
<dbReference type="AlphaFoldDB" id="I2NPT5"/>
<evidence type="ECO:0000313" key="2">
    <source>
        <dbReference type="Proteomes" id="UP000003345"/>
    </source>
</evidence>
<dbReference type="Proteomes" id="UP000003345">
    <property type="component" value="Unassembled WGS sequence"/>
</dbReference>
<proteinExistence type="predicted"/>
<organism evidence="1 2">
    <name type="scientific">Haemophilus paraphrohaemolyticus HK411</name>
    <dbReference type="NCBI Taxonomy" id="1095743"/>
    <lineage>
        <taxon>Bacteria</taxon>
        <taxon>Pseudomonadati</taxon>
        <taxon>Pseudomonadota</taxon>
        <taxon>Gammaproteobacteria</taxon>
        <taxon>Pasteurellales</taxon>
        <taxon>Pasteurellaceae</taxon>
        <taxon>Haemophilus</taxon>
    </lineage>
</organism>
<reference evidence="1 2" key="1">
    <citation type="submission" date="2012-04" db="EMBL/GenBank/DDBJ databases">
        <authorList>
            <person name="Harkins D.M."/>
            <person name="Madupu R."/>
            <person name="Durkin A.S."/>
            <person name="Torralba M."/>
            <person name="Methe B."/>
            <person name="Sutton G.G."/>
            <person name="Nelson K.E."/>
        </authorList>
    </citation>
    <scope>NUCLEOTIDE SEQUENCE [LARGE SCALE GENOMIC DNA]</scope>
    <source>
        <strain evidence="1 2">HK411</strain>
    </source>
</reference>